<feature type="signal peptide" evidence="1">
    <location>
        <begin position="1"/>
        <end position="25"/>
    </location>
</feature>
<evidence type="ECO:0000313" key="2">
    <source>
        <dbReference type="EMBL" id="JAP96479.1"/>
    </source>
</evidence>
<sequence>PFIMNYGILVSFLQTLLVMKQQVLPSAYQTMIQRAHLTISLNYGPITDTLDGEQNRAISSLNELFSNSSGGGDSSLFVDSPYQQQSGYHMLLAIPHNGDILETYELWTRIAIKGFPPTGTFLKYYQQDQCAFVPIQPRMVFEIFINPCTRSDFLQKQNEPKKENLKVNLLWEGTYKGYFFTQIIKLHEDDQVPRQFYMPHYLMHMADAVQSLQMDQLQSAMEHMRIKGRAFIIMLLHKYFNHQINYIISLILLKTTARQQVLIQNKLINFNKYKPAEALKSISEFGYDALLYFQSLQKDNIDLTKILSFHSGVQNDKNIQIGMQSTIDLLNALKNQLEFFCESSPQLNSSETLFYGQSSQIDTDQTTLLKSLYNIAVVKTENELFKKQESSEVVLAPRIEGEFSYLPELICLPGVSLHPLDKLCQVQLDLGCYDQYSRLYCFLMFFNEFPVFWTHIQWLYVNQLTLEPCDYEHRPAPYSPLQYMNSGKCLSLPIHNSLRIQKILISAYVEGEQLVSIFQQTLILRIIDSKQNLSMNTQKLEYNSSFPSCLQNEFQYFFQTNYQLKPSKSKFSLQNENVVFQQLKNVLQLEVYVDLIKFGRQIQQKLSFIKQNLIIKLPKQLLYHKKHFIIAFIRNLQQNRRFEGLLQTCDAFNIGLGSKTQLFCGWQDLKAQLNSVSTFFDNSQPIQQYFLKQDFQKEYFDLQKFNYHLRLTDQSHRYFTVTKKAQNHFIGLVAGQQELLLPIYVPIISQITKILDTSEYQSITAVIINSSRQFLKMVLMIELDQQKFDRMCSQKTIQEQFSQIQMAEIPVQQKENQLENELVEEVFTQITQNPQFFILRIQALRFFLAEIEKVFNNQVQASAFLETFYYSFGEFVLQKPFILGLVQKFKPQMPMTQQIQQKLYNLTHQVQKSFPFGIILLNSYKPQSLFVPPVVKGLMEFSDKCVNNEFLTNLKATMVSEDFLLLASPFTIISTYGLNQKTCSSTQSEVPDEHLQKFERKFNSLVDQVLDSSWEDCGAGSVVSDRGLEGFQIIVYLNQKHWEMVEEVTGKTVEELIELKFNAFWDSLKGYEHHCLNGFDE</sequence>
<accession>A0A146KN45</accession>
<dbReference type="AlphaFoldDB" id="A0A146KN45"/>
<gene>
    <name evidence="2" type="ORF">TPC1_10174</name>
</gene>
<keyword evidence="1" id="KW-0732">Signal</keyword>
<organism evidence="2">
    <name type="scientific">Trepomonas sp. PC1</name>
    <dbReference type="NCBI Taxonomy" id="1076344"/>
    <lineage>
        <taxon>Eukaryota</taxon>
        <taxon>Metamonada</taxon>
        <taxon>Diplomonadida</taxon>
        <taxon>Hexamitidae</taxon>
        <taxon>Hexamitinae</taxon>
        <taxon>Trepomonas</taxon>
    </lineage>
</organism>
<reference evidence="2" key="1">
    <citation type="submission" date="2015-07" db="EMBL/GenBank/DDBJ databases">
        <title>Adaptation to a free-living lifestyle via gene acquisitions in the diplomonad Trepomonas sp. PC1.</title>
        <authorList>
            <person name="Xu F."/>
            <person name="Jerlstrom-Hultqvist J."/>
            <person name="Kolisko M."/>
            <person name="Simpson A.G.B."/>
            <person name="Roger A.J."/>
            <person name="Svard S.G."/>
            <person name="Andersson J.O."/>
        </authorList>
    </citation>
    <scope>NUCLEOTIDE SEQUENCE</scope>
    <source>
        <strain evidence="2">PC1</strain>
    </source>
</reference>
<proteinExistence type="predicted"/>
<feature type="non-terminal residue" evidence="2">
    <location>
        <position position="1"/>
    </location>
</feature>
<feature type="chain" id="PRO_5007526644" evidence="1">
    <location>
        <begin position="26"/>
        <end position="1081"/>
    </location>
</feature>
<dbReference type="EMBL" id="GDID01000127">
    <property type="protein sequence ID" value="JAP96479.1"/>
    <property type="molecule type" value="Transcribed_RNA"/>
</dbReference>
<name>A0A146KN45_9EUKA</name>
<protein>
    <submittedName>
        <fullName evidence="2">Uncharacterized protein</fullName>
    </submittedName>
</protein>
<evidence type="ECO:0000256" key="1">
    <source>
        <dbReference type="SAM" id="SignalP"/>
    </source>
</evidence>